<protein>
    <submittedName>
        <fullName evidence="1">Uncharacterized protein</fullName>
    </submittedName>
</protein>
<proteinExistence type="predicted"/>
<reference evidence="1" key="1">
    <citation type="submission" date="2020-05" db="EMBL/GenBank/DDBJ databases">
        <authorList>
            <person name="Chiriac C."/>
            <person name="Salcher M."/>
            <person name="Ghai R."/>
            <person name="Kavagutti S V."/>
        </authorList>
    </citation>
    <scope>NUCLEOTIDE SEQUENCE</scope>
</reference>
<evidence type="ECO:0000313" key="1">
    <source>
        <dbReference type="EMBL" id="CAB5079647.1"/>
    </source>
</evidence>
<name>A0A6J7VPK0_9CAUD</name>
<organism evidence="1">
    <name type="scientific">uncultured Caudovirales phage</name>
    <dbReference type="NCBI Taxonomy" id="2100421"/>
    <lineage>
        <taxon>Viruses</taxon>
        <taxon>Duplodnaviria</taxon>
        <taxon>Heunggongvirae</taxon>
        <taxon>Uroviricota</taxon>
        <taxon>Caudoviricetes</taxon>
        <taxon>Peduoviridae</taxon>
        <taxon>Maltschvirus</taxon>
        <taxon>Maltschvirus maltsch</taxon>
    </lineage>
</organism>
<gene>
    <name evidence="1" type="ORF">UFOVP146_60</name>
</gene>
<accession>A0A6J7VPK0</accession>
<dbReference type="EMBL" id="LR798192">
    <property type="protein sequence ID" value="CAB5079647.1"/>
    <property type="molecule type" value="Genomic_DNA"/>
</dbReference>
<sequence length="179" mass="20923">MTYEEWQSRYMSEESSNYDREFRVQFISDYLLNPNLAAICRKHEVPYATAVQWKNKNWWYDISEDILQNHKEELLAKQRKILERTYDELGDRLENGDEQYIPNEGHVRVKVRANHLATIADTTLKANQLLQGKATQISHVTIESLADKLRTITQEAIDITPESQTIQQAIQIPQDSESD</sequence>